<feature type="domain" description="Tyrosine specific protein phosphatases" evidence="1">
    <location>
        <begin position="92"/>
        <end position="151"/>
    </location>
</feature>
<dbReference type="SUPFAM" id="SSF52799">
    <property type="entry name" value="(Phosphotyrosine protein) phosphatases II"/>
    <property type="match status" value="1"/>
</dbReference>
<dbReference type="GO" id="GO:0004721">
    <property type="term" value="F:phosphoprotein phosphatase activity"/>
    <property type="evidence" value="ECO:0007669"/>
    <property type="project" value="InterPro"/>
</dbReference>
<proteinExistence type="predicted"/>
<dbReference type="Proteomes" id="UP000193623">
    <property type="component" value="Unassembled WGS sequence"/>
</dbReference>
<dbReference type="Gene3D" id="3.90.190.10">
    <property type="entry name" value="Protein tyrosine phosphatase superfamily"/>
    <property type="match status" value="1"/>
</dbReference>
<evidence type="ECO:0000259" key="1">
    <source>
        <dbReference type="PROSITE" id="PS50056"/>
    </source>
</evidence>
<dbReference type="PROSITE" id="PS00383">
    <property type="entry name" value="TYR_PHOSPHATASE_1"/>
    <property type="match status" value="1"/>
</dbReference>
<dbReference type="EMBL" id="FWFT01000003">
    <property type="protein sequence ID" value="SLN43304.1"/>
    <property type="molecule type" value="Genomic_DNA"/>
</dbReference>
<reference evidence="2 3" key="1">
    <citation type="submission" date="2017-03" db="EMBL/GenBank/DDBJ databases">
        <authorList>
            <person name="Afonso C.L."/>
            <person name="Miller P.J."/>
            <person name="Scott M.A."/>
            <person name="Spackman E."/>
            <person name="Goraichik I."/>
            <person name="Dimitrov K.M."/>
            <person name="Suarez D.L."/>
            <person name="Swayne D.E."/>
        </authorList>
    </citation>
    <scope>NUCLEOTIDE SEQUENCE [LARGE SCALE GENOMIC DNA]</scope>
    <source>
        <strain evidence="2 3">CECT 8397</strain>
    </source>
</reference>
<evidence type="ECO:0000313" key="2">
    <source>
        <dbReference type="EMBL" id="SLN43304.1"/>
    </source>
</evidence>
<dbReference type="InterPro" id="IPR016130">
    <property type="entry name" value="Tyr_Pase_AS"/>
</dbReference>
<dbReference type="PROSITE" id="PS50056">
    <property type="entry name" value="TYR_PHOSPHATASE_2"/>
    <property type="match status" value="1"/>
</dbReference>
<gene>
    <name evidence="2" type="ORF">PSJ8397_02212</name>
</gene>
<accession>A0A1Y5SR14</accession>
<dbReference type="InterPro" id="IPR029021">
    <property type="entry name" value="Prot-tyrosine_phosphatase-like"/>
</dbReference>
<protein>
    <recommendedName>
        <fullName evidence="1">Tyrosine specific protein phosphatases domain-containing protein</fullName>
    </recommendedName>
</protein>
<dbReference type="Pfam" id="PF13350">
    <property type="entry name" value="Y_phosphatase3"/>
    <property type="match status" value="1"/>
</dbReference>
<dbReference type="InterPro" id="IPR026893">
    <property type="entry name" value="Tyr/Ser_Pase_IphP-type"/>
</dbReference>
<name>A0A1Y5SR14_9RHOB</name>
<dbReference type="InterPro" id="IPR000387">
    <property type="entry name" value="Tyr_Pase_dom"/>
</dbReference>
<evidence type="ECO:0000313" key="3">
    <source>
        <dbReference type="Proteomes" id="UP000193623"/>
    </source>
</evidence>
<organism evidence="2 3">
    <name type="scientific">Pseudooctadecabacter jejudonensis</name>
    <dbReference type="NCBI Taxonomy" id="1391910"/>
    <lineage>
        <taxon>Bacteria</taxon>
        <taxon>Pseudomonadati</taxon>
        <taxon>Pseudomonadota</taxon>
        <taxon>Alphaproteobacteria</taxon>
        <taxon>Rhodobacterales</taxon>
        <taxon>Paracoccaceae</taxon>
        <taxon>Pseudooctadecabacter</taxon>
    </lineage>
</organism>
<sequence length="205" mass="22935">MRAWLHFYLKDHHLIRTVWWNTDEIAPGVWRSNQPSRGRLRRMARRGVRHVVSLRGGGAKSFNVLEAQACADLGLGFETLTGITARRPSPAAAMLRIVDGIAAAPKPVMFHCKSGADRTGLIAALYLILIEGVDVAEAARTQLGLRWAHLQRTRAGVLDHIFRVYLRDAAPRGQGFRDWLETVYDPADIKADFDDWRAGAGRWAT</sequence>
<dbReference type="AlphaFoldDB" id="A0A1Y5SR14"/>
<keyword evidence="3" id="KW-1185">Reference proteome</keyword>